<protein>
    <recommendedName>
        <fullName evidence="4">Fatty acyl-CoA reductase</fullName>
        <ecNumber evidence="4">1.2.1.84</ecNumber>
    </recommendedName>
</protein>
<dbReference type="GO" id="GO:0080019">
    <property type="term" value="F:alcohol-forming very long-chain fatty acyl-CoA reductase activity"/>
    <property type="evidence" value="ECO:0007669"/>
    <property type="project" value="InterPro"/>
</dbReference>
<dbReference type="InterPro" id="IPR013120">
    <property type="entry name" value="FAR_NAD-bd"/>
</dbReference>
<dbReference type="PANTHER" id="PTHR11011">
    <property type="entry name" value="MALE STERILITY PROTEIN 2-RELATED"/>
    <property type="match status" value="1"/>
</dbReference>
<proteinExistence type="inferred from homology"/>
<dbReference type="GO" id="GO:0102965">
    <property type="term" value="F:alcohol-forming long-chain fatty acyl-CoA reductase activity"/>
    <property type="evidence" value="ECO:0007669"/>
    <property type="project" value="UniProtKB-EC"/>
</dbReference>
<dbReference type="InterPro" id="IPR033640">
    <property type="entry name" value="FAR_C"/>
</dbReference>
<comment type="caution">
    <text evidence="7">The sequence shown here is derived from an EMBL/GenBank/DDBJ whole genome shotgun (WGS) entry which is preliminary data.</text>
</comment>
<evidence type="ECO:0000256" key="2">
    <source>
        <dbReference type="ARBA" id="ARBA00022516"/>
    </source>
</evidence>
<reference evidence="7 8" key="1">
    <citation type="journal article" date="2015" name="Genome Biol. Evol.">
        <title>The genome of winter moth (Operophtera brumata) provides a genomic perspective on sexual dimorphism and phenology.</title>
        <authorList>
            <person name="Derks M.F."/>
            <person name="Smit S."/>
            <person name="Salis L."/>
            <person name="Schijlen E."/>
            <person name="Bossers A."/>
            <person name="Mateman C."/>
            <person name="Pijl A.S."/>
            <person name="de Ridder D."/>
            <person name="Groenen M.A."/>
            <person name="Visser M.E."/>
            <person name="Megens H.J."/>
        </authorList>
    </citation>
    <scope>NUCLEOTIDE SEQUENCE [LARGE SCALE GENOMIC DNA]</scope>
    <source>
        <strain evidence="7">WM2013NL</strain>
        <tissue evidence="7">Head and thorax</tissue>
    </source>
</reference>
<keyword evidence="2 4" id="KW-0444">Lipid biosynthesis</keyword>
<dbReference type="PANTHER" id="PTHR11011:SF60">
    <property type="entry name" value="FATTY ACYL-COA REDUCTASE-RELATED"/>
    <property type="match status" value="1"/>
</dbReference>
<dbReference type="InterPro" id="IPR036291">
    <property type="entry name" value="NAD(P)-bd_dom_sf"/>
</dbReference>
<keyword evidence="4" id="KW-1133">Transmembrane helix</keyword>
<dbReference type="Gene3D" id="3.40.50.720">
    <property type="entry name" value="NAD(P)-binding Rossmann-like Domain"/>
    <property type="match status" value="1"/>
</dbReference>
<dbReference type="SUPFAM" id="SSF51735">
    <property type="entry name" value="NAD(P)-binding Rossmann-fold domains"/>
    <property type="match status" value="1"/>
</dbReference>
<keyword evidence="4" id="KW-0472">Membrane</keyword>
<evidence type="ECO:0000256" key="1">
    <source>
        <dbReference type="ARBA" id="ARBA00005928"/>
    </source>
</evidence>
<evidence type="ECO:0000259" key="5">
    <source>
        <dbReference type="Pfam" id="PF03015"/>
    </source>
</evidence>
<comment type="similarity">
    <text evidence="1 4">Belongs to the fatty acyl-CoA reductase family.</text>
</comment>
<dbReference type="Pfam" id="PF07993">
    <property type="entry name" value="NAD_binding_4"/>
    <property type="match status" value="1"/>
</dbReference>
<evidence type="ECO:0000256" key="4">
    <source>
        <dbReference type="RuleBase" id="RU363097"/>
    </source>
</evidence>
<feature type="domain" description="Thioester reductase (TE)" evidence="6">
    <location>
        <begin position="58"/>
        <end position="183"/>
    </location>
</feature>
<dbReference type="EMBL" id="JTDY01004118">
    <property type="protein sequence ID" value="KOB68580.1"/>
    <property type="molecule type" value="Genomic_DNA"/>
</dbReference>
<comment type="catalytic activity">
    <reaction evidence="4">
        <text>a long-chain fatty acyl-CoA + 2 NADPH + 2 H(+) = a long-chain primary fatty alcohol + 2 NADP(+) + CoA</text>
        <dbReference type="Rhea" id="RHEA:52716"/>
        <dbReference type="ChEBI" id="CHEBI:15378"/>
        <dbReference type="ChEBI" id="CHEBI:57287"/>
        <dbReference type="ChEBI" id="CHEBI:57783"/>
        <dbReference type="ChEBI" id="CHEBI:58349"/>
        <dbReference type="ChEBI" id="CHEBI:77396"/>
        <dbReference type="ChEBI" id="CHEBI:83139"/>
        <dbReference type="EC" id="1.2.1.84"/>
    </reaction>
</comment>
<keyword evidence="4" id="KW-0521">NADP</keyword>
<evidence type="ECO:0000256" key="3">
    <source>
        <dbReference type="ARBA" id="ARBA00023098"/>
    </source>
</evidence>
<feature type="transmembrane region" description="Helical" evidence="4">
    <location>
        <begin position="270"/>
        <end position="290"/>
    </location>
</feature>
<evidence type="ECO:0000313" key="7">
    <source>
        <dbReference type="EMBL" id="KOB68580.1"/>
    </source>
</evidence>
<keyword evidence="4" id="KW-0812">Transmembrane</keyword>
<organism evidence="7 8">
    <name type="scientific">Operophtera brumata</name>
    <name type="common">Winter moth</name>
    <name type="synonym">Phalaena brumata</name>
    <dbReference type="NCBI Taxonomy" id="104452"/>
    <lineage>
        <taxon>Eukaryota</taxon>
        <taxon>Metazoa</taxon>
        <taxon>Ecdysozoa</taxon>
        <taxon>Arthropoda</taxon>
        <taxon>Hexapoda</taxon>
        <taxon>Insecta</taxon>
        <taxon>Pterygota</taxon>
        <taxon>Neoptera</taxon>
        <taxon>Endopterygota</taxon>
        <taxon>Lepidoptera</taxon>
        <taxon>Glossata</taxon>
        <taxon>Ditrysia</taxon>
        <taxon>Geometroidea</taxon>
        <taxon>Geometridae</taxon>
        <taxon>Larentiinae</taxon>
        <taxon>Operophtera</taxon>
    </lineage>
</organism>
<dbReference type="Pfam" id="PF03015">
    <property type="entry name" value="Sterile"/>
    <property type="match status" value="1"/>
</dbReference>
<feature type="transmembrane region" description="Helical" evidence="4">
    <location>
        <begin position="378"/>
        <end position="395"/>
    </location>
</feature>
<name>A0A0L7KZI6_OPEBR</name>
<dbReference type="CDD" id="cd09071">
    <property type="entry name" value="FAR_C"/>
    <property type="match status" value="1"/>
</dbReference>
<evidence type="ECO:0000259" key="6">
    <source>
        <dbReference type="Pfam" id="PF07993"/>
    </source>
</evidence>
<keyword evidence="8" id="KW-1185">Reference proteome</keyword>
<comment type="function">
    <text evidence="4">Catalyzes the reduction of fatty acyl-CoA to fatty alcohols.</text>
</comment>
<feature type="non-terminal residue" evidence="7">
    <location>
        <position position="396"/>
    </location>
</feature>
<dbReference type="Proteomes" id="UP000037510">
    <property type="component" value="Unassembled WGS sequence"/>
</dbReference>
<dbReference type="InterPro" id="IPR026055">
    <property type="entry name" value="FAR"/>
</dbReference>
<accession>A0A0L7KZI6</accession>
<sequence length="396" mass="45034">MDPAMAIEVAAMSQSRAVEEATVRGDSDIQKFYRNSTVFITGGSGFMGKQMIEKLFRSFVHVSTAYSCAIPSLIKKEVYERFYKSPIPPETLISMAEDMDVDSLIQDWPNTYTFTKAVAEELFSEYTSELTNFTFPVISSYREPSPGWLDVLLGIMLGVLHVSQSNSDTRIGLVPCDYVNNTIISAGKEASHSLGGERTSIYVVSSVMRNHITQASDAYCNVARIGRNDKKNSRIKIKGTLTSLLNGLRNMVSPKAIYYNFSVETSNKSVFLILSWLIHLIPAYVVDFVFVKIAKKVYNISIALSYFTLNHWLFVDENLEGLHKSLSETDKIIFNFDLTNIDWTEYIPIWVIGTRKYLLKDGLKGTEYAIRKQYWLKMLHYVVSIVFLYCLWKLLS</sequence>
<dbReference type="GO" id="GO:0005777">
    <property type="term" value="C:peroxisome"/>
    <property type="evidence" value="ECO:0007669"/>
    <property type="project" value="TreeGrafter"/>
</dbReference>
<dbReference type="STRING" id="104452.A0A0L7KZI6"/>
<feature type="domain" description="Fatty acyl-CoA reductase C-terminal" evidence="5">
    <location>
        <begin position="279"/>
        <end position="361"/>
    </location>
</feature>
<dbReference type="EC" id="1.2.1.84" evidence="4"/>
<keyword evidence="3 4" id="KW-0443">Lipid metabolism</keyword>
<dbReference type="AlphaFoldDB" id="A0A0L7KZI6"/>
<keyword evidence="4" id="KW-0560">Oxidoreductase</keyword>
<dbReference type="GO" id="GO:0035336">
    <property type="term" value="P:long-chain fatty-acyl-CoA metabolic process"/>
    <property type="evidence" value="ECO:0007669"/>
    <property type="project" value="TreeGrafter"/>
</dbReference>
<evidence type="ECO:0000313" key="8">
    <source>
        <dbReference type="Proteomes" id="UP000037510"/>
    </source>
</evidence>
<gene>
    <name evidence="7" type="ORF">OBRU01_18191</name>
</gene>